<evidence type="ECO:0000313" key="2">
    <source>
        <dbReference type="EMBL" id="EDM97439.1"/>
    </source>
</evidence>
<comment type="caution">
    <text evidence="2">The sequence shown here is derived from an EMBL/GenBank/DDBJ whole genome shotgun (WGS) entry which is preliminary data.</text>
</comment>
<feature type="chain" id="PRO_5002699195" evidence="1">
    <location>
        <begin position="20"/>
        <end position="344"/>
    </location>
</feature>
<accession>A6P2N9</accession>
<reference evidence="2 3" key="2">
    <citation type="submission" date="2007-06" db="EMBL/GenBank/DDBJ databases">
        <title>Draft genome sequence of Pseudoflavonifractor capillosus ATCC 29799.</title>
        <authorList>
            <person name="Sudarsanam P."/>
            <person name="Ley R."/>
            <person name="Guruge J."/>
            <person name="Turnbaugh P.J."/>
            <person name="Mahowald M."/>
            <person name="Liep D."/>
            <person name="Gordon J."/>
        </authorList>
    </citation>
    <scope>NUCLEOTIDE SEQUENCE [LARGE SCALE GENOMIC DNA]</scope>
    <source>
        <strain evidence="2 3">ATCC 29799</strain>
    </source>
</reference>
<protein>
    <submittedName>
        <fullName evidence="2">Uncharacterized protein</fullName>
    </submittedName>
</protein>
<reference evidence="2 3" key="1">
    <citation type="submission" date="2007-04" db="EMBL/GenBank/DDBJ databases">
        <authorList>
            <person name="Fulton L."/>
            <person name="Clifton S."/>
            <person name="Fulton B."/>
            <person name="Xu J."/>
            <person name="Minx P."/>
            <person name="Pepin K.H."/>
            <person name="Johnson M."/>
            <person name="Thiruvilangam P."/>
            <person name="Bhonagiri V."/>
            <person name="Nash W.E."/>
            <person name="Mardis E.R."/>
            <person name="Wilson R.K."/>
        </authorList>
    </citation>
    <scope>NUCLEOTIDE SEQUENCE [LARGE SCALE GENOMIC DNA]</scope>
    <source>
        <strain evidence="2 3">ATCC 29799</strain>
    </source>
</reference>
<keyword evidence="1" id="KW-0732">Signal</keyword>
<organism evidence="2 3">
    <name type="scientific">Pseudoflavonifractor capillosus ATCC 29799</name>
    <dbReference type="NCBI Taxonomy" id="411467"/>
    <lineage>
        <taxon>Bacteria</taxon>
        <taxon>Bacillati</taxon>
        <taxon>Bacillota</taxon>
        <taxon>Clostridia</taxon>
        <taxon>Eubacteriales</taxon>
        <taxon>Oscillospiraceae</taxon>
        <taxon>Pseudoflavonifractor</taxon>
    </lineage>
</organism>
<dbReference type="Proteomes" id="UP000003639">
    <property type="component" value="Unassembled WGS sequence"/>
</dbReference>
<dbReference type="RefSeq" id="WP_006575214.1">
    <property type="nucleotide sequence ID" value="NZ_AAXG02000055.1"/>
</dbReference>
<dbReference type="EMBL" id="AAXG02000055">
    <property type="protein sequence ID" value="EDM97439.1"/>
    <property type="molecule type" value="Genomic_DNA"/>
</dbReference>
<name>A6P2N9_9FIRM</name>
<dbReference type="AlphaFoldDB" id="A6P2N9"/>
<dbReference type="STRING" id="411467.BACCAP_04771"/>
<dbReference type="Pfam" id="PF16425">
    <property type="entry name" value="DUF5022"/>
    <property type="match status" value="1"/>
</dbReference>
<proteinExistence type="predicted"/>
<dbReference type="InterPro" id="IPR032203">
    <property type="entry name" value="DUF5022"/>
</dbReference>
<feature type="signal peptide" evidence="1">
    <location>
        <begin position="1"/>
        <end position="19"/>
    </location>
</feature>
<evidence type="ECO:0000313" key="3">
    <source>
        <dbReference type="Proteomes" id="UP000003639"/>
    </source>
</evidence>
<keyword evidence="3" id="KW-1185">Reference proteome</keyword>
<gene>
    <name evidence="2" type="ORF">BACCAP_04771</name>
</gene>
<sequence length="344" mass="38361">MLALVTVLALTAQSSAALAAGIQAQIMEIQTQQSVERLQANRAIYTQATEFEGIQKSAGNSYAMEVSLPGEEKTGYQPVVRMDIDLTDTQAVADVLSLDALPDVIKEEISAARDSAMESGAQEATVTLFAPSEFTIDYKDRNDPITPSEDLPRSDDKIYYTYQGSEMVSVKIYWDNKKSDPYVLAEGEQTKAFAAALTEIAVSGVLGNPVFEVVETGYSILQAFMDLVGVANMDNVMITSEDALQVTFHHNLIAQFTFTKVGNRWHHGLTTKQLKLLRIEYFQKYDVEVSPGHYVEKEDTITETYNRILTTPYFDDPWQTAKAFIGNPLVMMVQYKLHGRVFNF</sequence>
<evidence type="ECO:0000256" key="1">
    <source>
        <dbReference type="SAM" id="SignalP"/>
    </source>
</evidence>